<feature type="binding site" evidence="2">
    <location>
        <position position="208"/>
    </location>
    <ligand>
        <name>Zn(2+)</name>
        <dbReference type="ChEBI" id="CHEBI:29105"/>
        <label>1</label>
        <note>catalytic</note>
    </ligand>
</feature>
<dbReference type="Pfam" id="PF01116">
    <property type="entry name" value="F_bP_aldolase"/>
    <property type="match status" value="1"/>
</dbReference>
<feature type="binding site" evidence="2">
    <location>
        <position position="104"/>
    </location>
    <ligand>
        <name>Zn(2+)</name>
        <dbReference type="ChEBI" id="CHEBI:29105"/>
        <label>2</label>
    </ligand>
</feature>
<dbReference type="Gene3D" id="3.20.20.70">
    <property type="entry name" value="Aldolase class I"/>
    <property type="match status" value="1"/>
</dbReference>
<dbReference type="GO" id="GO:0008270">
    <property type="term" value="F:zinc ion binding"/>
    <property type="evidence" value="ECO:0007669"/>
    <property type="project" value="InterPro"/>
</dbReference>
<dbReference type="NCBIfam" id="TIGR00167">
    <property type="entry name" value="cbbA"/>
    <property type="match status" value="1"/>
</dbReference>
<gene>
    <name evidence="3" type="primary">fba</name>
    <name evidence="3" type="ORF">DDT42_01038</name>
</gene>
<feature type="binding site" evidence="2">
    <location>
        <position position="83"/>
    </location>
    <ligand>
        <name>Zn(2+)</name>
        <dbReference type="ChEBI" id="CHEBI:29105"/>
        <label>1</label>
        <note>catalytic</note>
    </ligand>
</feature>
<keyword evidence="3" id="KW-0456">Lyase</keyword>
<accession>A0A9E2F732</accession>
<reference evidence="3 4" key="1">
    <citation type="journal article" date="2021" name="bioRxiv">
        <title>Unique metabolic strategies in Hadean analogues reveal hints for primordial physiology.</title>
        <authorList>
            <person name="Nobu M.K."/>
            <person name="Nakai R."/>
            <person name="Tamazawa S."/>
            <person name="Mori H."/>
            <person name="Toyoda A."/>
            <person name="Ijiri A."/>
            <person name="Suzuki S."/>
            <person name="Kurokawa K."/>
            <person name="Kamagata Y."/>
            <person name="Tamaki H."/>
        </authorList>
    </citation>
    <scope>NUCLEOTIDE SEQUENCE [LARGE SCALE GENOMIC DNA]</scope>
    <source>
        <strain evidence="3">BS525</strain>
    </source>
</reference>
<dbReference type="GO" id="GO:0005975">
    <property type="term" value="P:carbohydrate metabolic process"/>
    <property type="evidence" value="ECO:0007669"/>
    <property type="project" value="InterPro"/>
</dbReference>
<dbReference type="InterPro" id="IPR013785">
    <property type="entry name" value="Aldolase_TIM"/>
</dbReference>
<organism evidence="3 4">
    <name type="scientific">Psychracetigena formicireducens</name>
    <dbReference type="NCBI Taxonomy" id="2986056"/>
    <lineage>
        <taxon>Bacteria</taxon>
        <taxon>Bacillati</taxon>
        <taxon>Candidatus Lithacetigenota</taxon>
        <taxon>Candidatus Psychracetigena</taxon>
    </lineage>
</organism>
<dbReference type="InterPro" id="IPR000771">
    <property type="entry name" value="FBA_II"/>
</dbReference>
<feature type="active site" description="Proton donor" evidence="1">
    <location>
        <position position="82"/>
    </location>
</feature>
<dbReference type="AlphaFoldDB" id="A0A9E2F732"/>
<dbReference type="SUPFAM" id="SSF51569">
    <property type="entry name" value="Aldolase"/>
    <property type="match status" value="1"/>
</dbReference>
<evidence type="ECO:0000256" key="1">
    <source>
        <dbReference type="PIRSR" id="PIRSR001359-1"/>
    </source>
</evidence>
<dbReference type="InterPro" id="IPR050246">
    <property type="entry name" value="Class_II_FBP_aldolase"/>
</dbReference>
<dbReference type="GO" id="GO:0004332">
    <property type="term" value="F:fructose-bisphosphate aldolase activity"/>
    <property type="evidence" value="ECO:0007669"/>
    <property type="project" value="UniProtKB-EC"/>
</dbReference>
<feature type="binding site" evidence="2">
    <location>
        <position position="134"/>
    </location>
    <ligand>
        <name>Zn(2+)</name>
        <dbReference type="ChEBI" id="CHEBI:29105"/>
        <label>2</label>
    </ligand>
</feature>
<dbReference type="PROSITE" id="PS00806">
    <property type="entry name" value="ALDOLASE_CLASS_II_2"/>
    <property type="match status" value="1"/>
</dbReference>
<dbReference type="EC" id="4.1.2.13" evidence="3"/>
<evidence type="ECO:0000256" key="2">
    <source>
        <dbReference type="PIRSR" id="PIRSR001359-3"/>
    </source>
</evidence>
<dbReference type="Proteomes" id="UP000811545">
    <property type="component" value="Unassembled WGS sequence"/>
</dbReference>
<comment type="caution">
    <text evidence="3">The sequence shown here is derived from an EMBL/GenBank/DDBJ whole genome shotgun (WGS) entry which is preliminary data.</text>
</comment>
<feature type="binding site" evidence="2">
    <location>
        <position position="180"/>
    </location>
    <ligand>
        <name>Zn(2+)</name>
        <dbReference type="ChEBI" id="CHEBI:29105"/>
        <label>1</label>
        <note>catalytic</note>
    </ligand>
</feature>
<evidence type="ECO:0000313" key="4">
    <source>
        <dbReference type="Proteomes" id="UP000811545"/>
    </source>
</evidence>
<keyword evidence="2" id="KW-0862">Zinc</keyword>
<dbReference type="PANTHER" id="PTHR30304:SF0">
    <property type="entry name" value="D-TAGATOSE-1,6-BISPHOSPHATE ALDOLASE SUBUNIT GATY-RELATED"/>
    <property type="match status" value="1"/>
</dbReference>
<proteinExistence type="predicted"/>
<evidence type="ECO:0000313" key="3">
    <source>
        <dbReference type="EMBL" id="MBT9145168.1"/>
    </source>
</evidence>
<dbReference type="PIRSF" id="PIRSF001359">
    <property type="entry name" value="F_bP_aldolase_II"/>
    <property type="match status" value="1"/>
</dbReference>
<dbReference type="PROSITE" id="PS00602">
    <property type="entry name" value="ALDOLASE_CLASS_II_1"/>
    <property type="match status" value="1"/>
</dbReference>
<comment type="cofactor">
    <cofactor evidence="2">
        <name>Zn(2+)</name>
        <dbReference type="ChEBI" id="CHEBI:29105"/>
    </cofactor>
    <text evidence="2">Binds 2 Zn(2+) ions per subunit. One is catalytic and the other provides a structural contribution.</text>
</comment>
<keyword evidence="2" id="KW-0479">Metal-binding</keyword>
<sequence length="284" mass="31130">MPLTTSKNILIRAYKEGWAVGAFNANNLEYVQAIIEACAEEKAPVILQASQGAIKYAGLHNIVDMIKNVADSVSIPVVLHLDHGTDFKQNVECLKAGFTSLMFDGSLLSYQDNVRISKSLVDMAHAVGIPVEAELGRVGGSEEGIDEKEIEMLMTNPEEAEQFVKETGIDSLAVAVGSIHRLLKQEAKLDLPRIKKIREKIDLPLVLHGSSGVLDEYIVEGIKLGIAKINVATELNKAFVQGMKVGLNKFPEEVDPRKILKFSKDLVKEVVKNKVRLFGASNRV</sequence>
<dbReference type="PANTHER" id="PTHR30304">
    <property type="entry name" value="D-TAGATOSE-1,6-BISPHOSPHATE ALDOLASE"/>
    <property type="match status" value="1"/>
</dbReference>
<name>A0A9E2F732_PSYF1</name>
<dbReference type="CDD" id="cd00947">
    <property type="entry name" value="TBP_aldolase_IIB"/>
    <property type="match status" value="1"/>
</dbReference>
<protein>
    <submittedName>
        <fullName evidence="3">Fructose-bisphosphate aldolase</fullName>
        <ecNumber evidence="3">4.1.2.13</ecNumber>
    </submittedName>
</protein>
<dbReference type="EMBL" id="QLTW01000055">
    <property type="protein sequence ID" value="MBT9145168.1"/>
    <property type="molecule type" value="Genomic_DNA"/>
</dbReference>